<comment type="cofactor">
    <cofactor evidence="1">
        <name>a divalent metal cation</name>
        <dbReference type="ChEBI" id="CHEBI:60240"/>
    </cofactor>
</comment>
<keyword evidence="11" id="KW-1185">Reference proteome</keyword>
<keyword evidence="4" id="KW-0540">Nuclease</keyword>
<dbReference type="Proteomes" id="UP000735302">
    <property type="component" value="Unassembled WGS sequence"/>
</dbReference>
<dbReference type="GO" id="GO:0046872">
    <property type="term" value="F:metal ion binding"/>
    <property type="evidence" value="ECO:0007669"/>
    <property type="project" value="UniProtKB-KW"/>
</dbReference>
<evidence type="ECO:0000313" key="11">
    <source>
        <dbReference type="Proteomes" id="UP000735302"/>
    </source>
</evidence>
<reference evidence="10 11" key="1">
    <citation type="journal article" date="2021" name="Elife">
        <title>Chloroplast acquisition without the gene transfer in kleptoplastic sea slugs, Plakobranchus ocellatus.</title>
        <authorList>
            <person name="Maeda T."/>
            <person name="Takahashi S."/>
            <person name="Yoshida T."/>
            <person name="Shimamura S."/>
            <person name="Takaki Y."/>
            <person name="Nagai Y."/>
            <person name="Toyoda A."/>
            <person name="Suzuki Y."/>
            <person name="Arimoto A."/>
            <person name="Ishii H."/>
            <person name="Satoh N."/>
            <person name="Nishiyama T."/>
            <person name="Hasebe M."/>
            <person name="Maruyama T."/>
            <person name="Minagawa J."/>
            <person name="Obokata J."/>
            <person name="Shigenobu S."/>
        </authorList>
    </citation>
    <scope>NUCLEOTIDE SEQUENCE [LARGE SCALE GENOMIC DNA]</scope>
</reference>
<comment type="subcellular location">
    <subcellularLocation>
        <location evidence="2">Nucleus</location>
    </subcellularLocation>
</comment>
<protein>
    <submittedName>
        <fullName evidence="10">Nuclease harbi1-like protein</fullName>
    </submittedName>
</protein>
<keyword evidence="7" id="KW-0539">Nucleus</keyword>
<name>A0AAV4DBH5_9GAST</name>
<accession>A0AAV4DBH5</accession>
<evidence type="ECO:0000259" key="9">
    <source>
        <dbReference type="Pfam" id="PF13359"/>
    </source>
</evidence>
<comment type="similarity">
    <text evidence="3">Belongs to the HARBI1 family.</text>
</comment>
<evidence type="ECO:0000256" key="5">
    <source>
        <dbReference type="ARBA" id="ARBA00022723"/>
    </source>
</evidence>
<evidence type="ECO:0000256" key="7">
    <source>
        <dbReference type="ARBA" id="ARBA00023242"/>
    </source>
</evidence>
<evidence type="ECO:0000256" key="8">
    <source>
        <dbReference type="SAM" id="MobiDB-lite"/>
    </source>
</evidence>
<keyword evidence="5" id="KW-0479">Metal-binding</keyword>
<evidence type="ECO:0000313" key="10">
    <source>
        <dbReference type="EMBL" id="GFO41421.1"/>
    </source>
</evidence>
<evidence type="ECO:0000256" key="1">
    <source>
        <dbReference type="ARBA" id="ARBA00001968"/>
    </source>
</evidence>
<keyword evidence="6" id="KW-0378">Hydrolase</keyword>
<comment type="caution">
    <text evidence="10">The sequence shown here is derived from an EMBL/GenBank/DDBJ whole genome shotgun (WGS) entry which is preliminary data.</text>
</comment>
<dbReference type="InterPro" id="IPR045249">
    <property type="entry name" value="HARBI1-like"/>
</dbReference>
<sequence>MGASTIRSIIYTTCHAIWEGLSESELPQLTEQDFKAVADGLKKTWNYPHVLGVIDGKHIKIECPPKSGSTYHNYKQTFSIVLQAVCDSESNFIAIDVGDYGRHSDGGIFKNSSFGRALLSNNFPIPPAEDLCGQGVLPFVFLRDEAYPIMRNLLRPFPRRGLDNVQRIYNYRHSRARRTIECAFGMMSAKWSVLKTTLHMLPENATKVVLACCVLHNFVRRREKPDNEPANDDTIDFSNQQERAADTNEPAVPTHHGRPCQ</sequence>
<dbReference type="PANTHER" id="PTHR22930">
    <property type="match status" value="1"/>
</dbReference>
<feature type="region of interest" description="Disordered" evidence="8">
    <location>
        <begin position="224"/>
        <end position="261"/>
    </location>
</feature>
<proteinExistence type="inferred from homology"/>
<dbReference type="InterPro" id="IPR027806">
    <property type="entry name" value="HARBI1_dom"/>
</dbReference>
<dbReference type="GO" id="GO:0016787">
    <property type="term" value="F:hydrolase activity"/>
    <property type="evidence" value="ECO:0007669"/>
    <property type="project" value="UniProtKB-KW"/>
</dbReference>
<gene>
    <name evidence="10" type="ORF">PoB_006792600</name>
</gene>
<evidence type="ECO:0000256" key="2">
    <source>
        <dbReference type="ARBA" id="ARBA00004123"/>
    </source>
</evidence>
<dbReference type="GO" id="GO:0004518">
    <property type="term" value="F:nuclease activity"/>
    <property type="evidence" value="ECO:0007669"/>
    <property type="project" value="UniProtKB-KW"/>
</dbReference>
<dbReference type="AlphaFoldDB" id="A0AAV4DBH5"/>
<evidence type="ECO:0000256" key="6">
    <source>
        <dbReference type="ARBA" id="ARBA00022801"/>
    </source>
</evidence>
<feature type="domain" description="DDE Tnp4" evidence="9">
    <location>
        <begin position="54"/>
        <end position="217"/>
    </location>
</feature>
<organism evidence="10 11">
    <name type="scientific">Plakobranchus ocellatus</name>
    <dbReference type="NCBI Taxonomy" id="259542"/>
    <lineage>
        <taxon>Eukaryota</taxon>
        <taxon>Metazoa</taxon>
        <taxon>Spiralia</taxon>
        <taxon>Lophotrochozoa</taxon>
        <taxon>Mollusca</taxon>
        <taxon>Gastropoda</taxon>
        <taxon>Heterobranchia</taxon>
        <taxon>Euthyneura</taxon>
        <taxon>Panpulmonata</taxon>
        <taxon>Sacoglossa</taxon>
        <taxon>Placobranchoidea</taxon>
        <taxon>Plakobranchidae</taxon>
        <taxon>Plakobranchus</taxon>
    </lineage>
</organism>
<dbReference type="Pfam" id="PF13359">
    <property type="entry name" value="DDE_Tnp_4"/>
    <property type="match status" value="1"/>
</dbReference>
<dbReference type="PANTHER" id="PTHR22930:SF269">
    <property type="entry name" value="NUCLEASE HARBI1-LIKE PROTEIN"/>
    <property type="match status" value="1"/>
</dbReference>
<evidence type="ECO:0000256" key="3">
    <source>
        <dbReference type="ARBA" id="ARBA00006958"/>
    </source>
</evidence>
<dbReference type="GO" id="GO:0005634">
    <property type="term" value="C:nucleus"/>
    <property type="evidence" value="ECO:0007669"/>
    <property type="project" value="UniProtKB-SubCell"/>
</dbReference>
<evidence type="ECO:0000256" key="4">
    <source>
        <dbReference type="ARBA" id="ARBA00022722"/>
    </source>
</evidence>
<dbReference type="EMBL" id="BLXT01007688">
    <property type="protein sequence ID" value="GFO41421.1"/>
    <property type="molecule type" value="Genomic_DNA"/>
</dbReference>